<dbReference type="EMBL" id="KV750831">
    <property type="protein sequence ID" value="OCL03020.1"/>
    <property type="molecule type" value="Genomic_DNA"/>
</dbReference>
<organism evidence="2 3">
    <name type="scientific">Glonium stellatum</name>
    <dbReference type="NCBI Taxonomy" id="574774"/>
    <lineage>
        <taxon>Eukaryota</taxon>
        <taxon>Fungi</taxon>
        <taxon>Dikarya</taxon>
        <taxon>Ascomycota</taxon>
        <taxon>Pezizomycotina</taxon>
        <taxon>Dothideomycetes</taxon>
        <taxon>Pleosporomycetidae</taxon>
        <taxon>Gloniales</taxon>
        <taxon>Gloniaceae</taxon>
        <taxon>Glonium</taxon>
    </lineage>
</organism>
<feature type="signal peptide" evidence="1">
    <location>
        <begin position="1"/>
        <end position="20"/>
    </location>
</feature>
<dbReference type="Proteomes" id="UP000250140">
    <property type="component" value="Unassembled WGS sequence"/>
</dbReference>
<reference evidence="2 3" key="1">
    <citation type="journal article" date="2016" name="Nat. Commun.">
        <title>Ectomycorrhizal ecology is imprinted in the genome of the dominant symbiotic fungus Cenococcum geophilum.</title>
        <authorList>
            <consortium name="DOE Joint Genome Institute"/>
            <person name="Peter M."/>
            <person name="Kohler A."/>
            <person name="Ohm R.A."/>
            <person name="Kuo A."/>
            <person name="Krutzmann J."/>
            <person name="Morin E."/>
            <person name="Arend M."/>
            <person name="Barry K.W."/>
            <person name="Binder M."/>
            <person name="Choi C."/>
            <person name="Clum A."/>
            <person name="Copeland A."/>
            <person name="Grisel N."/>
            <person name="Haridas S."/>
            <person name="Kipfer T."/>
            <person name="LaButti K."/>
            <person name="Lindquist E."/>
            <person name="Lipzen A."/>
            <person name="Maire R."/>
            <person name="Meier B."/>
            <person name="Mihaltcheva S."/>
            <person name="Molinier V."/>
            <person name="Murat C."/>
            <person name="Poggeler S."/>
            <person name="Quandt C.A."/>
            <person name="Sperisen C."/>
            <person name="Tritt A."/>
            <person name="Tisserant E."/>
            <person name="Crous P.W."/>
            <person name="Henrissat B."/>
            <person name="Nehls U."/>
            <person name="Egli S."/>
            <person name="Spatafora J.W."/>
            <person name="Grigoriev I.V."/>
            <person name="Martin F.M."/>
        </authorList>
    </citation>
    <scope>NUCLEOTIDE SEQUENCE [LARGE SCALE GENOMIC DNA]</scope>
    <source>
        <strain evidence="2 3">CBS 207.34</strain>
    </source>
</reference>
<evidence type="ECO:0000313" key="2">
    <source>
        <dbReference type="EMBL" id="OCL03020.1"/>
    </source>
</evidence>
<keyword evidence="3" id="KW-1185">Reference proteome</keyword>
<accession>A0A8E2JMN4</accession>
<keyword evidence="1" id="KW-0732">Signal</keyword>
<gene>
    <name evidence="2" type="ORF">AOQ84DRAFT_162834</name>
</gene>
<evidence type="ECO:0000313" key="3">
    <source>
        <dbReference type="Proteomes" id="UP000250140"/>
    </source>
</evidence>
<name>A0A8E2JMN4_9PEZI</name>
<dbReference type="AlphaFoldDB" id="A0A8E2JMN4"/>
<proteinExistence type="predicted"/>
<feature type="chain" id="PRO_5034952950" evidence="1">
    <location>
        <begin position="21"/>
        <end position="144"/>
    </location>
</feature>
<evidence type="ECO:0000256" key="1">
    <source>
        <dbReference type="SAM" id="SignalP"/>
    </source>
</evidence>
<protein>
    <submittedName>
        <fullName evidence="2">Uncharacterized protein</fullName>
    </submittedName>
</protein>
<sequence>MPVFLFVCLLTSLSPSPCDRASGLSIKGFPLGESPSRSFKASSIAAVERSMQPTRNPNYFCSPSRPPEKNPLHTTSASGCHFRWKEEIEKKRQNPHRSGARSQACFFFPFRIIPCSSALPLTALLLTATILLAASCYCCCCCCC</sequence>